<dbReference type="InterPro" id="IPR006169">
    <property type="entry name" value="GTP1_OBG_dom"/>
</dbReference>
<dbReference type="GO" id="GO:0005525">
    <property type="term" value="F:GTP binding"/>
    <property type="evidence" value="ECO:0007669"/>
    <property type="project" value="UniProtKB-KW"/>
</dbReference>
<dbReference type="InterPro" id="IPR045086">
    <property type="entry name" value="OBG_GTPase"/>
</dbReference>
<dbReference type="GeneID" id="33557283"/>
<feature type="region of interest" description="Disordered" evidence="3">
    <location>
        <begin position="330"/>
        <end position="354"/>
    </location>
</feature>
<dbReference type="PANTHER" id="PTHR11702">
    <property type="entry name" value="DEVELOPMENTALLY REGULATED GTP-BINDING PROTEIN-RELATED"/>
    <property type="match status" value="1"/>
</dbReference>
<keyword evidence="1" id="KW-0547">Nucleotide-binding</keyword>
<dbReference type="EMBL" id="NBSH01000005">
    <property type="protein sequence ID" value="ORX37568.1"/>
    <property type="molecule type" value="Genomic_DNA"/>
</dbReference>
<dbReference type="Pfam" id="PF01926">
    <property type="entry name" value="MMR_HSR1"/>
    <property type="match status" value="1"/>
</dbReference>
<feature type="region of interest" description="Disordered" evidence="3">
    <location>
        <begin position="202"/>
        <end position="222"/>
    </location>
</feature>
<dbReference type="PROSITE" id="PS51710">
    <property type="entry name" value="G_OBG"/>
    <property type="match status" value="1"/>
</dbReference>
<dbReference type="FunCoup" id="A0A1Y1UHP6">
    <property type="interactions" value="331"/>
</dbReference>
<evidence type="ECO:0000259" key="5">
    <source>
        <dbReference type="PROSITE" id="PS51883"/>
    </source>
</evidence>
<dbReference type="SUPFAM" id="SSF82051">
    <property type="entry name" value="Obg GTP-binding protein N-terminal domain"/>
    <property type="match status" value="1"/>
</dbReference>
<dbReference type="InterPro" id="IPR006073">
    <property type="entry name" value="GTP-bd"/>
</dbReference>
<evidence type="ECO:0000313" key="7">
    <source>
        <dbReference type="Proteomes" id="UP000193218"/>
    </source>
</evidence>
<dbReference type="GO" id="GO:0003924">
    <property type="term" value="F:GTPase activity"/>
    <property type="evidence" value="ECO:0007669"/>
    <property type="project" value="InterPro"/>
</dbReference>
<dbReference type="Pfam" id="PF01018">
    <property type="entry name" value="GTP1_OBG"/>
    <property type="match status" value="1"/>
</dbReference>
<feature type="domain" description="Obg" evidence="5">
    <location>
        <begin position="141"/>
        <end position="407"/>
    </location>
</feature>
<dbReference type="InterPro" id="IPR036726">
    <property type="entry name" value="GTP1_OBG_dom_sf"/>
</dbReference>
<sequence>MLCVDGWIRAARFAAHAGPSTLRTRQSWLASTRASGQSLHTSALTRLEAPTPGVQEHTDGPDRIEDEFFRDLEADIDERESDSRQVSTPASRSKRSSKDEKPVIHSSSWDLRPQPEEAFDDVVSELLRRKKKTEMKRMQQGGFLDHITVQIRGGRGGHGAAAFTATSSGTLGPASGGNGGQGGSVYLKTSPTLTSLHSISRRINGGPGGNGKGDTLHGRPGTDVVIEVPVGTVVREIRRKPDPTSKFAGQNGSVQFPTSRNLKIAHPLASKKDSADILEVEEDFEALDKGDEADNQPMSEQEKKAWDRTFVLFPGAEFTRAEYRRAERALKKGGRAEKPPPTFEQEPPKTLDLEVPVTGDPILLARGGHGGMGNPFFFGFSGYRQPRIAGRGTIPYTSTYEFELKLLADVGLVGFPNVGKSTILRALTGRRAEVADYSFTTLNPQIGVVRVWNDGTFGDPNAPEGRLVVEDTWKERDQEAEGRLKGEYQSARGHREVVTPREDMEPKYEVARFTISDNPGLLPLASENVGLGHSFLRSIERSLALAYVLDITRPDPAADLMTLRNELDTYKEGLTSKGTVIILNKGDKVDEQVGRERFERVKDLVATLPEAQNLEVTVLSGKFGLGMKKMVQGLRQRVEQERAKTQERSA</sequence>
<name>A0A1Y1UHP6_9TREE</name>
<dbReference type="Gene3D" id="2.70.210.12">
    <property type="entry name" value="GTP1/OBG domain"/>
    <property type="match status" value="1"/>
</dbReference>
<evidence type="ECO:0000313" key="6">
    <source>
        <dbReference type="EMBL" id="ORX37568.1"/>
    </source>
</evidence>
<dbReference type="PROSITE" id="PS51883">
    <property type="entry name" value="OBG"/>
    <property type="match status" value="1"/>
</dbReference>
<dbReference type="AlphaFoldDB" id="A0A1Y1UHP6"/>
<proteinExistence type="predicted"/>
<dbReference type="Proteomes" id="UP000193218">
    <property type="component" value="Unassembled WGS sequence"/>
</dbReference>
<dbReference type="STRING" id="4999.A0A1Y1UHP6"/>
<gene>
    <name evidence="6" type="ORF">BD324DRAFT_622458</name>
</gene>
<keyword evidence="2" id="KW-0342">GTP-binding</keyword>
<dbReference type="GO" id="GO:0005739">
    <property type="term" value="C:mitochondrion"/>
    <property type="evidence" value="ECO:0007669"/>
    <property type="project" value="TreeGrafter"/>
</dbReference>
<accession>A0A1Y1UHP6</accession>
<feature type="region of interest" description="Disordered" evidence="3">
    <location>
        <begin position="75"/>
        <end position="112"/>
    </location>
</feature>
<dbReference type="PRINTS" id="PR00326">
    <property type="entry name" value="GTP1OBG"/>
</dbReference>
<evidence type="ECO:0000256" key="1">
    <source>
        <dbReference type="ARBA" id="ARBA00022741"/>
    </source>
</evidence>
<dbReference type="PANTHER" id="PTHR11702:SF31">
    <property type="entry name" value="MITOCHONDRIAL RIBOSOME-ASSOCIATED GTPASE 2"/>
    <property type="match status" value="1"/>
</dbReference>
<reference evidence="6 7" key="1">
    <citation type="submission" date="2017-03" db="EMBL/GenBank/DDBJ databases">
        <title>Widespread Adenine N6-methylation of Active Genes in Fungi.</title>
        <authorList>
            <consortium name="DOE Joint Genome Institute"/>
            <person name="Mondo S.J."/>
            <person name="Dannebaum R.O."/>
            <person name="Kuo R.C."/>
            <person name="Louie K.B."/>
            <person name="Bewick A.J."/>
            <person name="Labutti K."/>
            <person name="Haridas S."/>
            <person name="Kuo A."/>
            <person name="Salamov A."/>
            <person name="Ahrendt S.R."/>
            <person name="Lau R."/>
            <person name="Bowen B.P."/>
            <person name="Lipzen A."/>
            <person name="Sullivan W."/>
            <person name="Andreopoulos W.B."/>
            <person name="Clum A."/>
            <person name="Lindquist E."/>
            <person name="Daum C."/>
            <person name="Northen T.R."/>
            <person name="Ramamoorthy G."/>
            <person name="Schmitz R.J."/>
            <person name="Gryganskyi A."/>
            <person name="Culley D."/>
            <person name="Magnuson J."/>
            <person name="James T.Y."/>
            <person name="O'Malley M.A."/>
            <person name="Stajich J.E."/>
            <person name="Spatafora J.W."/>
            <person name="Visel A."/>
            <person name="Grigoriev I.V."/>
        </authorList>
    </citation>
    <scope>NUCLEOTIDE SEQUENCE [LARGE SCALE GENOMIC DNA]</scope>
    <source>
        <strain evidence="6 7">NRRL Y-17943</strain>
    </source>
</reference>
<feature type="domain" description="OBG-type G" evidence="4">
    <location>
        <begin position="408"/>
        <end position="639"/>
    </location>
</feature>
<evidence type="ECO:0000256" key="3">
    <source>
        <dbReference type="SAM" id="MobiDB-lite"/>
    </source>
</evidence>
<protein>
    <recommendedName>
        <fullName evidence="8">P-loop containing nucleoside triphosphate hydrolase protein</fullName>
    </recommendedName>
</protein>
<evidence type="ECO:0008006" key="8">
    <source>
        <dbReference type="Google" id="ProtNLM"/>
    </source>
</evidence>
<evidence type="ECO:0000256" key="2">
    <source>
        <dbReference type="ARBA" id="ARBA00023134"/>
    </source>
</evidence>
<organism evidence="6 7">
    <name type="scientific">Kockovaella imperatae</name>
    <dbReference type="NCBI Taxonomy" id="4999"/>
    <lineage>
        <taxon>Eukaryota</taxon>
        <taxon>Fungi</taxon>
        <taxon>Dikarya</taxon>
        <taxon>Basidiomycota</taxon>
        <taxon>Agaricomycotina</taxon>
        <taxon>Tremellomycetes</taxon>
        <taxon>Tremellales</taxon>
        <taxon>Cuniculitremaceae</taxon>
        <taxon>Kockovaella</taxon>
    </lineage>
</organism>
<dbReference type="InParanoid" id="A0A1Y1UHP6"/>
<keyword evidence="7" id="KW-1185">Reference proteome</keyword>
<dbReference type="SUPFAM" id="SSF52540">
    <property type="entry name" value="P-loop containing nucleoside triphosphate hydrolases"/>
    <property type="match status" value="1"/>
</dbReference>
<evidence type="ECO:0000259" key="4">
    <source>
        <dbReference type="PROSITE" id="PS51710"/>
    </source>
</evidence>
<dbReference type="InterPro" id="IPR031167">
    <property type="entry name" value="G_OBG"/>
</dbReference>
<dbReference type="RefSeq" id="XP_021871555.1">
    <property type="nucleotide sequence ID" value="XM_022015474.1"/>
</dbReference>
<comment type="caution">
    <text evidence="6">The sequence shown here is derived from an EMBL/GenBank/DDBJ whole genome shotgun (WGS) entry which is preliminary data.</text>
</comment>
<dbReference type="CDD" id="cd01898">
    <property type="entry name" value="Obg"/>
    <property type="match status" value="1"/>
</dbReference>
<dbReference type="Gene3D" id="3.40.50.300">
    <property type="entry name" value="P-loop containing nucleotide triphosphate hydrolases"/>
    <property type="match status" value="1"/>
</dbReference>
<dbReference type="InterPro" id="IPR027417">
    <property type="entry name" value="P-loop_NTPase"/>
</dbReference>
<dbReference type="OrthoDB" id="347018at2759"/>
<dbReference type="GO" id="GO:0042254">
    <property type="term" value="P:ribosome biogenesis"/>
    <property type="evidence" value="ECO:0007669"/>
    <property type="project" value="UniProtKB-UniRule"/>
</dbReference>